<evidence type="ECO:0000313" key="2">
    <source>
        <dbReference type="Proteomes" id="UP000217343"/>
    </source>
</evidence>
<protein>
    <submittedName>
        <fullName evidence="1">Uncharacterized protein</fullName>
    </submittedName>
</protein>
<keyword evidence="2" id="KW-1185">Reference proteome</keyword>
<sequence length="55" mass="6410">MEIKITFNLIWKVDNLHGAGIVRMFERVIGIFHARPLDINSTELNTSPHLFDLFK</sequence>
<dbReference type="Proteomes" id="UP000217343">
    <property type="component" value="Chromosome"/>
</dbReference>
<proteinExistence type="predicted"/>
<evidence type="ECO:0000313" key="1">
    <source>
        <dbReference type="EMBL" id="ATB44520.1"/>
    </source>
</evidence>
<gene>
    <name evidence="1" type="ORF">MYMAC_000091</name>
</gene>
<accession>A0A250JLK4</accession>
<dbReference type="KEGG" id="mmas:MYMAC_000091"/>
<name>A0A250JLK4_9BACT</name>
<organism evidence="1 2">
    <name type="scientific">Corallococcus macrosporus DSM 14697</name>
    <dbReference type="NCBI Taxonomy" id="1189310"/>
    <lineage>
        <taxon>Bacteria</taxon>
        <taxon>Pseudomonadati</taxon>
        <taxon>Myxococcota</taxon>
        <taxon>Myxococcia</taxon>
        <taxon>Myxococcales</taxon>
        <taxon>Cystobacterineae</taxon>
        <taxon>Myxococcaceae</taxon>
        <taxon>Corallococcus</taxon>
    </lineage>
</organism>
<dbReference type="AlphaFoldDB" id="A0A250JLK4"/>
<reference evidence="1 2" key="1">
    <citation type="submission" date="2017-06" db="EMBL/GenBank/DDBJ databases">
        <title>Sequencing and comparative analysis of myxobacterial genomes.</title>
        <authorList>
            <person name="Rupp O."/>
            <person name="Goesmann A."/>
            <person name="Sogaard-Andersen L."/>
        </authorList>
    </citation>
    <scope>NUCLEOTIDE SEQUENCE [LARGE SCALE GENOMIC DNA]</scope>
    <source>
        <strain evidence="1 2">DSM 14697</strain>
    </source>
</reference>
<dbReference type="EMBL" id="CP022203">
    <property type="protein sequence ID" value="ATB44520.1"/>
    <property type="molecule type" value="Genomic_DNA"/>
</dbReference>